<dbReference type="STRING" id="1458461.BN1012_Phect269"/>
<evidence type="ECO:0000313" key="6">
    <source>
        <dbReference type="EMBL" id="CDO58483.1"/>
    </source>
</evidence>
<dbReference type="GO" id="GO:0003677">
    <property type="term" value="F:DNA binding"/>
    <property type="evidence" value="ECO:0007669"/>
    <property type="project" value="UniProtKB-UniRule"/>
</dbReference>
<reference evidence="6 7" key="1">
    <citation type="journal article" date="2014" name="Front. Genet.">
        <title>Genome and metabolic network of "Candidatus Phaeomarinobacter ectocarpi" Ec32, a new candidate genus of Alphaproteobacteria frequently associated with brown algae.</title>
        <authorList>
            <person name="Dittami S.M."/>
            <person name="Barbeyron T."/>
            <person name="Boyen C."/>
            <person name="Cambefort J."/>
            <person name="Collet G."/>
            <person name="Delage L."/>
            <person name="Gobet A."/>
            <person name="Groisillier A."/>
            <person name="Leblanc C."/>
            <person name="Michel G."/>
            <person name="Scornet D."/>
            <person name="Siegel A."/>
            <person name="Tapia J.E."/>
            <person name="Tonon T."/>
        </authorList>
    </citation>
    <scope>NUCLEOTIDE SEQUENCE [LARGE SCALE GENOMIC DNA]</scope>
    <source>
        <strain evidence="6 7">Ec32</strain>
    </source>
</reference>
<proteinExistence type="predicted"/>
<dbReference type="RefSeq" id="WP_043950882.1">
    <property type="nucleotide sequence ID" value="NZ_HG966617.1"/>
</dbReference>
<evidence type="ECO:0000259" key="5">
    <source>
        <dbReference type="PROSITE" id="PS50977"/>
    </source>
</evidence>
<gene>
    <name evidence="6" type="ORF">BN1012_Phect269</name>
</gene>
<feature type="domain" description="HTH tetR-type" evidence="5">
    <location>
        <begin position="5"/>
        <end position="65"/>
    </location>
</feature>
<dbReference type="InterPro" id="IPR054156">
    <property type="entry name" value="YxaF_TetR_C"/>
</dbReference>
<dbReference type="Pfam" id="PF21993">
    <property type="entry name" value="TetR_C_13_2"/>
    <property type="match status" value="1"/>
</dbReference>
<dbReference type="HOGENOM" id="CLU_069356_28_1_5"/>
<protein>
    <submittedName>
        <fullName evidence="6">Transcriptional regulator, TetR family</fullName>
    </submittedName>
</protein>
<dbReference type="Gene3D" id="1.10.357.10">
    <property type="entry name" value="Tetracycline Repressor, domain 2"/>
    <property type="match status" value="1"/>
</dbReference>
<accession>X5M682</accession>
<evidence type="ECO:0000256" key="1">
    <source>
        <dbReference type="ARBA" id="ARBA00023015"/>
    </source>
</evidence>
<evidence type="ECO:0000313" key="7">
    <source>
        <dbReference type="Proteomes" id="UP000032160"/>
    </source>
</evidence>
<dbReference type="PANTHER" id="PTHR47506:SF3">
    <property type="entry name" value="HTH-TYPE TRANSCRIPTIONAL REGULATOR LMRA"/>
    <property type="match status" value="1"/>
</dbReference>
<dbReference type="SUPFAM" id="SSF48498">
    <property type="entry name" value="Tetracyclin repressor-like, C-terminal domain"/>
    <property type="match status" value="1"/>
</dbReference>
<feature type="DNA-binding region" description="H-T-H motif" evidence="4">
    <location>
        <begin position="28"/>
        <end position="47"/>
    </location>
</feature>
<dbReference type="SUPFAM" id="SSF46689">
    <property type="entry name" value="Homeodomain-like"/>
    <property type="match status" value="1"/>
</dbReference>
<dbReference type="PRINTS" id="PR00455">
    <property type="entry name" value="HTHTETR"/>
</dbReference>
<keyword evidence="7" id="KW-1185">Reference proteome</keyword>
<dbReference type="Proteomes" id="UP000032160">
    <property type="component" value="Chromosome I"/>
</dbReference>
<evidence type="ECO:0000256" key="4">
    <source>
        <dbReference type="PROSITE-ProRule" id="PRU00335"/>
    </source>
</evidence>
<dbReference type="InterPro" id="IPR036271">
    <property type="entry name" value="Tet_transcr_reg_TetR-rel_C_sf"/>
</dbReference>
<dbReference type="Pfam" id="PF00440">
    <property type="entry name" value="TetR_N"/>
    <property type="match status" value="1"/>
</dbReference>
<dbReference type="EMBL" id="HG966617">
    <property type="protein sequence ID" value="CDO58483.1"/>
    <property type="molecule type" value="Genomic_DNA"/>
</dbReference>
<dbReference type="PATRIC" id="fig|1458461.3.peg.268"/>
<evidence type="ECO:0000256" key="2">
    <source>
        <dbReference type="ARBA" id="ARBA00023125"/>
    </source>
</evidence>
<dbReference type="InterPro" id="IPR001647">
    <property type="entry name" value="HTH_TetR"/>
</dbReference>
<keyword evidence="2 4" id="KW-0238">DNA-binding</keyword>
<dbReference type="AlphaFoldDB" id="X5M682"/>
<dbReference type="KEGG" id="pect:BN1012_Phect269"/>
<dbReference type="PANTHER" id="PTHR47506">
    <property type="entry name" value="TRANSCRIPTIONAL REGULATORY PROTEIN"/>
    <property type="match status" value="1"/>
</dbReference>
<keyword evidence="3" id="KW-0804">Transcription</keyword>
<name>X5M682_9HYPH</name>
<organism evidence="6 7">
    <name type="scientific">Candidatus Phaeomarinibacter ectocarpi</name>
    <dbReference type="NCBI Taxonomy" id="1458461"/>
    <lineage>
        <taxon>Bacteria</taxon>
        <taxon>Pseudomonadati</taxon>
        <taxon>Pseudomonadota</taxon>
        <taxon>Alphaproteobacteria</taxon>
        <taxon>Hyphomicrobiales</taxon>
        <taxon>Parvibaculaceae</taxon>
        <taxon>Candidatus Phaeomarinibacter</taxon>
    </lineage>
</organism>
<dbReference type="PROSITE" id="PS50977">
    <property type="entry name" value="HTH_TETR_2"/>
    <property type="match status" value="1"/>
</dbReference>
<sequence length="193" mass="20572">MPRAAKHKQALIHAAVGLFRRRGYGASGLNDILTASGAPKGSLYHYFPEGKEQLAETTVKAGGILVGQTLEGLAASTKDGPAYLRGFAKLLIGWLDESNYEEGCPISTVLLEMAGESDRIREQGHAAYDRWRQVTGDKFVADGLSRRDATALATHTLAAFEGALMIARVEKKDAAIKTAASLLSAQVKAMKAA</sequence>
<evidence type="ECO:0000256" key="3">
    <source>
        <dbReference type="ARBA" id="ARBA00023163"/>
    </source>
</evidence>
<dbReference type="InterPro" id="IPR009057">
    <property type="entry name" value="Homeodomain-like_sf"/>
</dbReference>
<keyword evidence="1" id="KW-0805">Transcription regulation</keyword>